<sequence length="273" mass="32158">MSTLTGEGKPTLIERLKEKRRRMIKRLGKRLSRRIEAIQSRQSLVGNAPVLDNADFPFLKDFTDHWEEIRDEVREILKHREAVPTFQDISRDQYRIAKGTSWRTFILFGFGEKLQKNCRQAPVTASVLERVPNLQTAWFSILAPGYHIPAHKGVSKGILRSHLGLIIPRDAEKCRMRVGEETCVWREGEIFVFDDTYEHEVWNDTEDERVILLFDFDRPMRFWGRTLNKVFVSLLKLTAYYQEPKRKMENFEDRFEAATRRADENLEKLSDPT</sequence>
<dbReference type="GO" id="GO:0016020">
    <property type="term" value="C:membrane"/>
    <property type="evidence" value="ECO:0007669"/>
    <property type="project" value="TreeGrafter"/>
</dbReference>
<evidence type="ECO:0000256" key="2">
    <source>
        <dbReference type="ARBA" id="ARBA00022964"/>
    </source>
</evidence>
<dbReference type="PANTHER" id="PTHR46332:SF5">
    <property type="entry name" value="ASPARTATE BETA-HYDROXYLASE DOMAIN CONTAINING 2"/>
    <property type="match status" value="1"/>
</dbReference>
<dbReference type="RefSeq" id="WP_213161617.1">
    <property type="nucleotide sequence ID" value="NZ_CP058214.1"/>
</dbReference>
<dbReference type="InterPro" id="IPR027443">
    <property type="entry name" value="IPNS-like_sf"/>
</dbReference>
<evidence type="ECO:0000259" key="4">
    <source>
        <dbReference type="Pfam" id="PF05118"/>
    </source>
</evidence>
<dbReference type="Proteomes" id="UP000593594">
    <property type="component" value="Chromosome"/>
</dbReference>
<proteinExistence type="inferred from homology"/>
<dbReference type="KEGG" id="kmn:HW532_17025"/>
<dbReference type="Gene3D" id="2.60.120.330">
    <property type="entry name" value="B-lactam Antibiotic, Isopenicillin N Synthase, Chain"/>
    <property type="match status" value="1"/>
</dbReference>
<organism evidence="5 6">
    <name type="scientific">Kaustia mangrovi</name>
    <dbReference type="NCBI Taxonomy" id="2593653"/>
    <lineage>
        <taxon>Bacteria</taxon>
        <taxon>Pseudomonadati</taxon>
        <taxon>Pseudomonadota</taxon>
        <taxon>Alphaproteobacteria</taxon>
        <taxon>Hyphomicrobiales</taxon>
        <taxon>Parvibaculaceae</taxon>
        <taxon>Kaustia</taxon>
    </lineage>
</organism>
<evidence type="ECO:0000256" key="3">
    <source>
        <dbReference type="ARBA" id="ARBA00023002"/>
    </source>
</evidence>
<keyword evidence="6" id="KW-1185">Reference proteome</keyword>
<dbReference type="EMBL" id="CP058214">
    <property type="protein sequence ID" value="QPC44250.1"/>
    <property type="molecule type" value="Genomic_DNA"/>
</dbReference>
<keyword evidence="2" id="KW-0223">Dioxygenase</keyword>
<dbReference type="SUPFAM" id="SSF51197">
    <property type="entry name" value="Clavaminate synthase-like"/>
    <property type="match status" value="1"/>
</dbReference>
<dbReference type="Pfam" id="PF05118">
    <property type="entry name" value="Asp_Arg_Hydrox"/>
    <property type="match status" value="1"/>
</dbReference>
<dbReference type="InterPro" id="IPR051821">
    <property type="entry name" value="Asp/Asn_beta-hydroxylase"/>
</dbReference>
<dbReference type="AlphaFoldDB" id="A0A7S8HD45"/>
<comment type="similarity">
    <text evidence="1">Belongs to the aspartyl/asparaginyl beta-hydroxylase family.</text>
</comment>
<accession>A0A7S8HD45</accession>
<dbReference type="PANTHER" id="PTHR46332">
    <property type="entry name" value="ASPARTATE BETA-HYDROXYLASE DOMAIN-CONTAINING PROTEIN 2"/>
    <property type="match status" value="1"/>
</dbReference>
<protein>
    <submittedName>
        <fullName evidence="5">Aspartyl/asparaginyl beta-hydroxylase domain-containing protein</fullName>
    </submittedName>
</protein>
<dbReference type="InterPro" id="IPR007803">
    <property type="entry name" value="Asp/Arg/Pro-Hydrxlase"/>
</dbReference>
<keyword evidence="3" id="KW-0560">Oxidoreductase</keyword>
<feature type="domain" description="Aspartyl/asparaginy/proline hydroxylase" evidence="4">
    <location>
        <begin position="64"/>
        <end position="219"/>
    </location>
</feature>
<name>A0A7S8HD45_9HYPH</name>
<evidence type="ECO:0000256" key="1">
    <source>
        <dbReference type="ARBA" id="ARBA00007730"/>
    </source>
</evidence>
<dbReference type="GO" id="GO:0051213">
    <property type="term" value="F:dioxygenase activity"/>
    <property type="evidence" value="ECO:0007669"/>
    <property type="project" value="UniProtKB-KW"/>
</dbReference>
<gene>
    <name evidence="5" type="ORF">HW532_17025</name>
</gene>
<reference evidence="5 6" key="1">
    <citation type="submission" date="2020-06" db="EMBL/GenBank/DDBJ databases">
        <title>Genome sequence of 2 isolates from Red Sea Mangroves.</title>
        <authorList>
            <person name="Sefrji F."/>
            <person name="Michoud G."/>
            <person name="Merlino G."/>
            <person name="Daffonchio D."/>
        </authorList>
    </citation>
    <scope>NUCLEOTIDE SEQUENCE [LARGE SCALE GENOMIC DNA]</scope>
    <source>
        <strain evidence="5 6">R1DC25</strain>
    </source>
</reference>
<evidence type="ECO:0000313" key="6">
    <source>
        <dbReference type="Proteomes" id="UP000593594"/>
    </source>
</evidence>
<evidence type="ECO:0000313" key="5">
    <source>
        <dbReference type="EMBL" id="QPC44250.1"/>
    </source>
</evidence>